<comment type="caution">
    <text evidence="8">The sequence shown here is derived from an EMBL/GenBank/DDBJ whole genome shotgun (WGS) entry which is preliminary data.</text>
</comment>
<feature type="transmembrane region" description="Helical" evidence="6">
    <location>
        <begin position="90"/>
        <end position="110"/>
    </location>
</feature>
<dbReference type="EMBL" id="JBHSWH010000001">
    <property type="protein sequence ID" value="MFC6706609.1"/>
    <property type="molecule type" value="Genomic_DNA"/>
</dbReference>
<gene>
    <name evidence="8" type="ORF">ACFQDH_15425</name>
</gene>
<feature type="transmembrane region" description="Helical" evidence="6">
    <location>
        <begin position="194"/>
        <end position="215"/>
    </location>
</feature>
<feature type="transmembrane region" description="Helical" evidence="6">
    <location>
        <begin position="466"/>
        <end position="484"/>
    </location>
</feature>
<comment type="subcellular location">
    <subcellularLocation>
        <location evidence="1">Membrane</location>
        <topology evidence="1">Multi-pass membrane protein</topology>
    </subcellularLocation>
</comment>
<dbReference type="Proteomes" id="UP001596298">
    <property type="component" value="Unassembled WGS sequence"/>
</dbReference>
<keyword evidence="5 6" id="KW-0472">Membrane</keyword>
<reference evidence="9" key="1">
    <citation type="journal article" date="2019" name="Int. J. Syst. Evol. Microbiol.">
        <title>The Global Catalogue of Microorganisms (GCM) 10K type strain sequencing project: providing services to taxonomists for standard genome sequencing and annotation.</title>
        <authorList>
            <consortium name="The Broad Institute Genomics Platform"/>
            <consortium name="The Broad Institute Genome Sequencing Center for Infectious Disease"/>
            <person name="Wu L."/>
            <person name="Ma J."/>
        </authorList>
    </citation>
    <scope>NUCLEOTIDE SEQUENCE [LARGE SCALE GENOMIC DNA]</scope>
    <source>
        <strain evidence="9">CCUG 58127</strain>
    </source>
</reference>
<evidence type="ECO:0000259" key="7">
    <source>
        <dbReference type="Pfam" id="PF05140"/>
    </source>
</evidence>
<evidence type="ECO:0000256" key="6">
    <source>
        <dbReference type="SAM" id="Phobius"/>
    </source>
</evidence>
<organism evidence="8 9">
    <name type="scientific">Flexivirga alba</name>
    <dbReference type="NCBI Taxonomy" id="702742"/>
    <lineage>
        <taxon>Bacteria</taxon>
        <taxon>Bacillati</taxon>
        <taxon>Actinomycetota</taxon>
        <taxon>Actinomycetes</taxon>
        <taxon>Micrococcales</taxon>
        <taxon>Dermacoccaceae</taxon>
        <taxon>Flexivirga</taxon>
    </lineage>
</organism>
<accession>A0ABW2AJ51</accession>
<dbReference type="RefSeq" id="WP_382403290.1">
    <property type="nucleotide sequence ID" value="NZ_JBHSWH010000001.1"/>
</dbReference>
<dbReference type="PANTHER" id="PTHR31566">
    <property type="entry name" value="CYTOCHROME C BIOGENESIS PROTEIN CCS1, CHLOROPLASTIC"/>
    <property type="match status" value="1"/>
</dbReference>
<sequence length="544" mass="58109">MATAPARAKPRAGDVRQPRLGPLGWGRWVWRNLTSMRTALFLLLLLAVAAVPGSVFPQRNIDAGKVTRYLAAHRGSGPWMDRLGFFDVYASPWFSAVYLLLFISLIGCILPRTRVHLRALTSRPPKPPRRLDRLPAHTHIVTAVSAEQALGAARQALRGRPGRLGKSRGRFRVHGHDRATLSAESGYLRETGNLAFHIGLCLVIVGVAIGHLWSWRADVIVPEGSGFSTALGSLDTFSAGPLVNPADLPSFNLNVTKMNVTFEDKVGGSQFGKPRKFLADATVDTGTGGPHPAQIAVNSPLRIGDAEVFLLGNGYAPVLTVRDAKGAVVYQDATPFLPQDGNYLSTGVVKVTTAAPQELGLDGLFLPTADQNFTRGPTSLFPGLRNPVLVASVWTGNLFPGNAPQSVYTLDTSQMKRLTKPGGAPLLIRLAPGQTVQLPDGRGSISFDRTVRWAGLSVRHTPGKTLTLLAALAAAAGLITSLLVKRRRVFIRVTPDPSAGDQPGAVVTIGALAKGTDPTLTAVVHELADHIARLTSQAPPDRRL</sequence>
<evidence type="ECO:0000313" key="9">
    <source>
        <dbReference type="Proteomes" id="UP001596298"/>
    </source>
</evidence>
<dbReference type="InterPro" id="IPR023494">
    <property type="entry name" value="Cyt_c_bgen_Ccs1/CcsB/ResB"/>
</dbReference>
<keyword evidence="4 6" id="KW-1133">Transmembrane helix</keyword>
<dbReference type="Pfam" id="PF05140">
    <property type="entry name" value="ResB"/>
    <property type="match status" value="1"/>
</dbReference>
<keyword evidence="9" id="KW-1185">Reference proteome</keyword>
<evidence type="ECO:0000256" key="5">
    <source>
        <dbReference type="ARBA" id="ARBA00023136"/>
    </source>
</evidence>
<evidence type="ECO:0000256" key="1">
    <source>
        <dbReference type="ARBA" id="ARBA00004141"/>
    </source>
</evidence>
<dbReference type="PANTHER" id="PTHR31566:SF0">
    <property type="entry name" value="CYTOCHROME C BIOGENESIS PROTEIN CCS1, CHLOROPLASTIC"/>
    <property type="match status" value="1"/>
</dbReference>
<keyword evidence="2 6" id="KW-0812">Transmembrane</keyword>
<evidence type="ECO:0000256" key="2">
    <source>
        <dbReference type="ARBA" id="ARBA00022692"/>
    </source>
</evidence>
<dbReference type="InterPro" id="IPR007816">
    <property type="entry name" value="ResB-like_domain"/>
</dbReference>
<keyword evidence="3" id="KW-0201">Cytochrome c-type biogenesis</keyword>
<evidence type="ECO:0000313" key="8">
    <source>
        <dbReference type="EMBL" id="MFC6706609.1"/>
    </source>
</evidence>
<evidence type="ECO:0000256" key="3">
    <source>
        <dbReference type="ARBA" id="ARBA00022748"/>
    </source>
</evidence>
<feature type="domain" description="ResB-like" evidence="7">
    <location>
        <begin position="36"/>
        <end position="519"/>
    </location>
</feature>
<evidence type="ECO:0000256" key="4">
    <source>
        <dbReference type="ARBA" id="ARBA00022989"/>
    </source>
</evidence>
<protein>
    <submittedName>
        <fullName evidence="8">Cytochrome c biogenesis protein ResB</fullName>
    </submittedName>
</protein>
<proteinExistence type="predicted"/>
<name>A0ABW2AJ51_9MICO</name>